<gene>
    <name evidence="1" type="ORF">PGT21_030372</name>
</gene>
<dbReference type="AlphaFoldDB" id="A0A5B0M4X6"/>
<dbReference type="EMBL" id="VSWC01000170">
    <property type="protein sequence ID" value="KAA1072207.1"/>
    <property type="molecule type" value="Genomic_DNA"/>
</dbReference>
<sequence>MHIPQPAITAFDRHPAYIIFRLDDIIRTCKCSYFSNYFINHSESIFLKIFSLSTKVLASFIFQSTHQLCSGRPVILSLLLCCIFPST</sequence>
<reference evidence="1 2" key="1">
    <citation type="submission" date="2019-05" db="EMBL/GenBank/DDBJ databases">
        <title>Emergence of the Ug99 lineage of the wheat stem rust pathogen through somatic hybridization.</title>
        <authorList>
            <person name="Li F."/>
            <person name="Upadhyaya N.M."/>
            <person name="Sperschneider J."/>
            <person name="Matny O."/>
            <person name="Nguyen-Phuc H."/>
            <person name="Mago R."/>
            <person name="Raley C."/>
            <person name="Miller M.E."/>
            <person name="Silverstein K.A.T."/>
            <person name="Henningsen E."/>
            <person name="Hirsch C.D."/>
            <person name="Visser B."/>
            <person name="Pretorius Z.A."/>
            <person name="Steffenson B.J."/>
            <person name="Schwessinger B."/>
            <person name="Dodds P.N."/>
            <person name="Figueroa M."/>
        </authorList>
    </citation>
    <scope>NUCLEOTIDE SEQUENCE [LARGE SCALE GENOMIC DNA]</scope>
    <source>
        <strain evidence="1">21-0</strain>
    </source>
</reference>
<organism evidence="1 2">
    <name type="scientific">Puccinia graminis f. sp. tritici</name>
    <dbReference type="NCBI Taxonomy" id="56615"/>
    <lineage>
        <taxon>Eukaryota</taxon>
        <taxon>Fungi</taxon>
        <taxon>Dikarya</taxon>
        <taxon>Basidiomycota</taxon>
        <taxon>Pucciniomycotina</taxon>
        <taxon>Pucciniomycetes</taxon>
        <taxon>Pucciniales</taxon>
        <taxon>Pucciniaceae</taxon>
        <taxon>Puccinia</taxon>
    </lineage>
</organism>
<protein>
    <submittedName>
        <fullName evidence="1">Uncharacterized protein</fullName>
    </submittedName>
</protein>
<evidence type="ECO:0000313" key="2">
    <source>
        <dbReference type="Proteomes" id="UP000324748"/>
    </source>
</evidence>
<proteinExistence type="predicted"/>
<accession>A0A5B0M4X6</accession>
<evidence type="ECO:0000313" key="1">
    <source>
        <dbReference type="EMBL" id="KAA1072207.1"/>
    </source>
</evidence>
<name>A0A5B0M4X6_PUCGR</name>
<comment type="caution">
    <text evidence="1">The sequence shown here is derived from an EMBL/GenBank/DDBJ whole genome shotgun (WGS) entry which is preliminary data.</text>
</comment>
<keyword evidence="2" id="KW-1185">Reference proteome</keyword>
<dbReference type="Proteomes" id="UP000324748">
    <property type="component" value="Unassembled WGS sequence"/>
</dbReference>